<feature type="domain" description="Metallo-beta-lactamase" evidence="1">
    <location>
        <begin position="62"/>
        <end position="242"/>
    </location>
</feature>
<keyword evidence="3" id="KW-1185">Reference proteome</keyword>
<evidence type="ECO:0000313" key="2">
    <source>
        <dbReference type="EMBL" id="GCE13554.1"/>
    </source>
</evidence>
<dbReference type="OrthoDB" id="9805728at2"/>
<dbReference type="Gene3D" id="3.60.15.10">
    <property type="entry name" value="Ribonuclease Z/Hydroxyacylglutathione hydrolase-like"/>
    <property type="match status" value="1"/>
</dbReference>
<dbReference type="InterPro" id="IPR001279">
    <property type="entry name" value="Metallo-B-lactamas"/>
</dbReference>
<reference evidence="3" key="1">
    <citation type="submission" date="2018-12" db="EMBL/GenBank/DDBJ databases">
        <title>Tengunoibacter tsumagoiensis gen. nov., sp. nov., Dictyobacter kobayashii sp. nov., D. alpinus sp. nov., and D. joshuensis sp. nov. and description of Dictyobacteraceae fam. nov. within the order Ktedonobacterales isolated from Tengu-no-mugimeshi.</title>
        <authorList>
            <person name="Wang C.M."/>
            <person name="Zheng Y."/>
            <person name="Sakai Y."/>
            <person name="Toyoda A."/>
            <person name="Minakuchi Y."/>
            <person name="Abe K."/>
            <person name="Yokota A."/>
            <person name="Yabe S."/>
        </authorList>
    </citation>
    <scope>NUCLEOTIDE SEQUENCE [LARGE SCALE GENOMIC DNA]</scope>
    <source>
        <strain evidence="3">Uno3</strain>
    </source>
</reference>
<dbReference type="EMBL" id="BIFR01000001">
    <property type="protein sequence ID" value="GCE13554.1"/>
    <property type="molecule type" value="Genomic_DNA"/>
</dbReference>
<dbReference type="InterPro" id="IPR050114">
    <property type="entry name" value="UPF0173_UPF0282_UlaG_hydrolase"/>
</dbReference>
<sequence>MDYMHTVVLPTTREQVSLEQGSLFFIGNATVLLRYAGFTLLTDPNFLHMGEHVHLGYGVKSTRLLNPAIHLDQLPALDMVILSHLHEDHFDRMVAHKLNKLTPIATTPKAAEALQKKGFSRTYPLETWQTLSLVKNEVHLHITALPGRHGPGLAAKLLPPVMGSLLEFVPSEKKSGFRMYISGDTLVYKQLKEIPKRYPEIDLGLFHLGGTKIFGLLVTMDAKQGVEALKLINPRLALPIHYNDYTAFTSSLEDFKREVIAAGLERQVLYLGRGESYTFEVPGSRR</sequence>
<dbReference type="PANTHER" id="PTHR43546">
    <property type="entry name" value="UPF0173 METAL-DEPENDENT HYDROLASE MJ1163-RELATED"/>
    <property type="match status" value="1"/>
</dbReference>
<dbReference type="PANTHER" id="PTHR43546:SF7">
    <property type="entry name" value="METALLO-BETA-LACTAMASE DOMAIN-CONTAINING PROTEIN"/>
    <property type="match status" value="1"/>
</dbReference>
<dbReference type="SUPFAM" id="SSF56281">
    <property type="entry name" value="Metallo-hydrolase/oxidoreductase"/>
    <property type="match status" value="1"/>
</dbReference>
<comment type="caution">
    <text evidence="2">The sequence shown here is derived from an EMBL/GenBank/DDBJ whole genome shotgun (WGS) entry which is preliminary data.</text>
</comment>
<dbReference type="AlphaFoldDB" id="A0A402A341"/>
<dbReference type="Proteomes" id="UP000287352">
    <property type="component" value="Unassembled WGS sequence"/>
</dbReference>
<proteinExistence type="predicted"/>
<dbReference type="Pfam" id="PF12706">
    <property type="entry name" value="Lactamase_B_2"/>
    <property type="match status" value="1"/>
</dbReference>
<dbReference type="InterPro" id="IPR036866">
    <property type="entry name" value="RibonucZ/Hydroxyglut_hydro"/>
</dbReference>
<accession>A0A402A341</accession>
<organism evidence="2 3">
    <name type="scientific">Tengunoibacter tsumagoiensis</name>
    <dbReference type="NCBI Taxonomy" id="2014871"/>
    <lineage>
        <taxon>Bacteria</taxon>
        <taxon>Bacillati</taxon>
        <taxon>Chloroflexota</taxon>
        <taxon>Ktedonobacteria</taxon>
        <taxon>Ktedonobacterales</taxon>
        <taxon>Dictyobacteraceae</taxon>
        <taxon>Tengunoibacter</taxon>
    </lineage>
</organism>
<evidence type="ECO:0000259" key="1">
    <source>
        <dbReference type="Pfam" id="PF12706"/>
    </source>
</evidence>
<evidence type="ECO:0000313" key="3">
    <source>
        <dbReference type="Proteomes" id="UP000287352"/>
    </source>
</evidence>
<dbReference type="RefSeq" id="WP_126581069.1">
    <property type="nucleotide sequence ID" value="NZ_BIFR01000001.1"/>
</dbReference>
<protein>
    <recommendedName>
        <fullName evidence="1">Metallo-beta-lactamase domain-containing protein</fullName>
    </recommendedName>
</protein>
<gene>
    <name evidence="2" type="ORF">KTT_34130</name>
</gene>
<name>A0A402A341_9CHLR</name>